<dbReference type="Proteomes" id="UP000233551">
    <property type="component" value="Unassembled WGS sequence"/>
</dbReference>
<protein>
    <submittedName>
        <fullName evidence="2">Uncharacterized protein</fullName>
    </submittedName>
</protein>
<comment type="caution">
    <text evidence="2">The sequence shown here is derived from an EMBL/GenBank/DDBJ whole genome shotgun (WGS) entry which is preliminary data.</text>
</comment>
<evidence type="ECO:0000256" key="1">
    <source>
        <dbReference type="SAM" id="MobiDB-lite"/>
    </source>
</evidence>
<keyword evidence="3" id="KW-1185">Reference proteome</keyword>
<dbReference type="AlphaFoldDB" id="A0A2I0KQQ6"/>
<feature type="region of interest" description="Disordered" evidence="1">
    <location>
        <begin position="1"/>
        <end position="21"/>
    </location>
</feature>
<reference evidence="2 3" key="1">
    <citation type="submission" date="2017-11" db="EMBL/GenBank/DDBJ databases">
        <title>De-novo sequencing of pomegranate (Punica granatum L.) genome.</title>
        <authorList>
            <person name="Akparov Z."/>
            <person name="Amiraslanov A."/>
            <person name="Hajiyeva S."/>
            <person name="Abbasov M."/>
            <person name="Kaur K."/>
            <person name="Hamwieh A."/>
            <person name="Solovyev V."/>
            <person name="Salamov A."/>
            <person name="Braich B."/>
            <person name="Kosarev P."/>
            <person name="Mahmoud A."/>
            <person name="Hajiyev E."/>
            <person name="Babayeva S."/>
            <person name="Izzatullayeva V."/>
            <person name="Mammadov A."/>
            <person name="Mammadov A."/>
            <person name="Sharifova S."/>
            <person name="Ojaghi J."/>
            <person name="Eynullazada K."/>
            <person name="Bayramov B."/>
            <person name="Abdulazimova A."/>
            <person name="Shahmuradov I."/>
        </authorList>
    </citation>
    <scope>NUCLEOTIDE SEQUENCE [LARGE SCALE GENOMIC DNA]</scope>
    <source>
        <strain evidence="3">cv. AG2017</strain>
        <tissue evidence="2">Leaf</tissue>
    </source>
</reference>
<organism evidence="2 3">
    <name type="scientific">Punica granatum</name>
    <name type="common">Pomegranate</name>
    <dbReference type="NCBI Taxonomy" id="22663"/>
    <lineage>
        <taxon>Eukaryota</taxon>
        <taxon>Viridiplantae</taxon>
        <taxon>Streptophyta</taxon>
        <taxon>Embryophyta</taxon>
        <taxon>Tracheophyta</taxon>
        <taxon>Spermatophyta</taxon>
        <taxon>Magnoliopsida</taxon>
        <taxon>eudicotyledons</taxon>
        <taxon>Gunneridae</taxon>
        <taxon>Pentapetalae</taxon>
        <taxon>rosids</taxon>
        <taxon>malvids</taxon>
        <taxon>Myrtales</taxon>
        <taxon>Lythraceae</taxon>
        <taxon>Punica</taxon>
    </lineage>
</organism>
<evidence type="ECO:0000313" key="3">
    <source>
        <dbReference type="Proteomes" id="UP000233551"/>
    </source>
</evidence>
<accession>A0A2I0KQQ6</accession>
<evidence type="ECO:0000313" key="2">
    <source>
        <dbReference type="EMBL" id="PKI70835.1"/>
    </source>
</evidence>
<feature type="region of interest" description="Disordered" evidence="1">
    <location>
        <begin position="63"/>
        <end position="88"/>
    </location>
</feature>
<feature type="compositionally biased region" description="Basic and acidic residues" evidence="1">
    <location>
        <begin position="63"/>
        <end position="81"/>
    </location>
</feature>
<sequence>MAGAAGDDPRKALELGGKQGVESRVAELRESREAKCGLAVRGQLRGEESVSLGSLIGRELRGKGKREVRELEHEHRSREGVAGESMGGAVRARLREKLGFP</sequence>
<proteinExistence type="predicted"/>
<dbReference type="EMBL" id="PGOL01000426">
    <property type="protein sequence ID" value="PKI70835.1"/>
    <property type="molecule type" value="Genomic_DNA"/>
</dbReference>
<gene>
    <name evidence="2" type="ORF">CRG98_008726</name>
</gene>
<name>A0A2I0KQQ6_PUNGR</name>